<dbReference type="RefSeq" id="WP_057853063.1">
    <property type="nucleotide sequence ID" value="NZ_LLXX01000148.1"/>
</dbReference>
<dbReference type="Pfam" id="PF00561">
    <property type="entry name" value="Abhydrolase_1"/>
    <property type="match status" value="2"/>
</dbReference>
<dbReference type="InterPro" id="IPR050471">
    <property type="entry name" value="AB_hydrolase"/>
</dbReference>
<evidence type="ECO:0000259" key="1">
    <source>
        <dbReference type="Pfam" id="PF00561"/>
    </source>
</evidence>
<dbReference type="AlphaFoldDB" id="A0A0R3L405"/>
<dbReference type="PRINTS" id="PR00111">
    <property type="entry name" value="ABHYDROLASE"/>
</dbReference>
<dbReference type="EMBL" id="LLXX01000148">
    <property type="protein sequence ID" value="KRR02615.1"/>
    <property type="molecule type" value="Genomic_DNA"/>
</dbReference>
<dbReference type="Gene3D" id="3.40.50.1820">
    <property type="entry name" value="alpha/beta hydrolase"/>
    <property type="match status" value="1"/>
</dbReference>
<dbReference type="InterPro" id="IPR000073">
    <property type="entry name" value="AB_hydrolase_1"/>
</dbReference>
<organism evidence="2 3">
    <name type="scientific">Bradyrhizobium valentinum</name>
    <dbReference type="NCBI Taxonomy" id="1518501"/>
    <lineage>
        <taxon>Bacteria</taxon>
        <taxon>Pseudomonadati</taxon>
        <taxon>Pseudomonadota</taxon>
        <taxon>Alphaproteobacteria</taxon>
        <taxon>Hyphomicrobiales</taxon>
        <taxon>Nitrobacteraceae</taxon>
        <taxon>Bradyrhizobium</taxon>
    </lineage>
</organism>
<reference evidence="2 3" key="1">
    <citation type="submission" date="2014-03" db="EMBL/GenBank/DDBJ databases">
        <title>Bradyrhizobium valentinum sp. nov., isolated from effective nodules of Lupinus mariae-josephae, a lupine endemic of basic-lime soils in Eastern Spain.</title>
        <authorList>
            <person name="Duran D."/>
            <person name="Rey L."/>
            <person name="Navarro A."/>
            <person name="Busquets A."/>
            <person name="Imperial J."/>
            <person name="Ruiz-Argueso T."/>
        </authorList>
    </citation>
    <scope>NUCLEOTIDE SEQUENCE [LARGE SCALE GENOMIC DNA]</scope>
    <source>
        <strain evidence="2 3">LmjM3</strain>
    </source>
</reference>
<dbReference type="PANTHER" id="PTHR43433:SF1">
    <property type="entry name" value="BLL5160 PROTEIN"/>
    <property type="match status" value="1"/>
</dbReference>
<accession>A0A0R3L405</accession>
<dbReference type="InterPro" id="IPR026968">
    <property type="entry name" value="PcaD/CatD"/>
</dbReference>
<comment type="caution">
    <text evidence="2">The sequence shown here is derived from an EMBL/GenBank/DDBJ whole genome shotgun (WGS) entry which is preliminary data.</text>
</comment>
<dbReference type="PANTHER" id="PTHR43433">
    <property type="entry name" value="HYDROLASE, ALPHA/BETA FOLD FAMILY PROTEIN"/>
    <property type="match status" value="1"/>
</dbReference>
<feature type="domain" description="AB hydrolase-1" evidence="1">
    <location>
        <begin position="23"/>
        <end position="127"/>
    </location>
</feature>
<protein>
    <submittedName>
        <fullName evidence="2">3-oxoadipate enol-lactonase</fullName>
    </submittedName>
</protein>
<evidence type="ECO:0000313" key="2">
    <source>
        <dbReference type="EMBL" id="KRR02615.1"/>
    </source>
</evidence>
<dbReference type="STRING" id="1518501.CQ10_31515"/>
<evidence type="ECO:0000313" key="3">
    <source>
        <dbReference type="Proteomes" id="UP000051913"/>
    </source>
</evidence>
<proteinExistence type="predicted"/>
<dbReference type="GO" id="GO:0042952">
    <property type="term" value="P:beta-ketoadipate pathway"/>
    <property type="evidence" value="ECO:0007669"/>
    <property type="project" value="InterPro"/>
</dbReference>
<name>A0A0R3L405_9BRAD</name>
<sequence>MPMIDADGCLLNVSVEGRDGGPTLMLSNSLGSTMQMWEPQMKALTQVFRVIRYDRRGHGKSSVPPGPYSLERFGRDVLAILDDLNIARAHWCGLSMGGMVGQWLGANAPDRFGKIILANTTCHYPDPTRWNDRIKTVKEGGIAAVADTVIAGWLTADFREREPQITANMKAMMLTTPVEGYIACCEALSTLDQRELLPKIKSPTLVIAGRHDMSTTIADAEFMRSRIPGASMTILDAAHISNVEQPHAFTDAVIGFLTQR</sequence>
<dbReference type="NCBIfam" id="TIGR02427">
    <property type="entry name" value="protocat_pcaD"/>
    <property type="match status" value="1"/>
</dbReference>
<dbReference type="Proteomes" id="UP000051913">
    <property type="component" value="Unassembled WGS sequence"/>
</dbReference>
<dbReference type="SUPFAM" id="SSF53474">
    <property type="entry name" value="alpha/beta-Hydrolases"/>
    <property type="match status" value="1"/>
</dbReference>
<keyword evidence="3" id="KW-1185">Reference proteome</keyword>
<gene>
    <name evidence="2" type="ORF">CP49_17050</name>
</gene>
<feature type="domain" description="AB hydrolase-1" evidence="1">
    <location>
        <begin position="175"/>
        <end position="245"/>
    </location>
</feature>
<dbReference type="InterPro" id="IPR029058">
    <property type="entry name" value="AB_hydrolase_fold"/>
</dbReference>
<dbReference type="GO" id="GO:0047570">
    <property type="term" value="F:3-oxoadipate enol-lactonase activity"/>
    <property type="evidence" value="ECO:0007669"/>
    <property type="project" value="InterPro"/>
</dbReference>